<evidence type="ECO:0000256" key="6">
    <source>
        <dbReference type="ARBA" id="ARBA00023136"/>
    </source>
</evidence>
<evidence type="ECO:0000256" key="2">
    <source>
        <dbReference type="ARBA" id="ARBA00010663"/>
    </source>
</evidence>
<keyword evidence="7 9" id="KW-0675">Receptor</keyword>
<feature type="transmembrane region" description="Helical" evidence="10">
    <location>
        <begin position="269"/>
        <end position="287"/>
    </location>
</feature>
<dbReference type="Pfam" id="PF00001">
    <property type="entry name" value="7tm_1"/>
    <property type="match status" value="1"/>
</dbReference>
<comment type="subcellular location">
    <subcellularLocation>
        <location evidence="1">Membrane</location>
        <topology evidence="1">Multi-pass membrane protein</topology>
    </subcellularLocation>
</comment>
<evidence type="ECO:0000313" key="12">
    <source>
        <dbReference type="EMBL" id="KAG5673400.1"/>
    </source>
</evidence>
<gene>
    <name evidence="12" type="ORF">PVAND_003455</name>
</gene>
<feature type="transmembrane region" description="Helical" evidence="10">
    <location>
        <begin position="42"/>
        <end position="68"/>
    </location>
</feature>
<dbReference type="AlphaFoldDB" id="A0A9J6BUK5"/>
<keyword evidence="6 10" id="KW-0472">Membrane</keyword>
<keyword evidence="5 9" id="KW-0297">G-protein coupled receptor</keyword>
<evidence type="ECO:0000256" key="4">
    <source>
        <dbReference type="ARBA" id="ARBA00022989"/>
    </source>
</evidence>
<dbReference type="InterPro" id="IPR000611">
    <property type="entry name" value="NPY_rcpt"/>
</dbReference>
<dbReference type="PROSITE" id="PS00237">
    <property type="entry name" value="G_PROTEIN_RECEP_F1_1"/>
    <property type="match status" value="1"/>
</dbReference>
<dbReference type="SMART" id="SM01381">
    <property type="entry name" value="7TM_GPCR_Srsx"/>
    <property type="match status" value="1"/>
</dbReference>
<keyword evidence="4 10" id="KW-1133">Transmembrane helix</keyword>
<dbReference type="Proteomes" id="UP001107558">
    <property type="component" value="Chromosome 3"/>
</dbReference>
<evidence type="ECO:0000256" key="10">
    <source>
        <dbReference type="SAM" id="Phobius"/>
    </source>
</evidence>
<feature type="transmembrane region" description="Helical" evidence="10">
    <location>
        <begin position="121"/>
        <end position="139"/>
    </location>
</feature>
<evidence type="ECO:0000256" key="9">
    <source>
        <dbReference type="RuleBase" id="RU000688"/>
    </source>
</evidence>
<dbReference type="Gene3D" id="1.20.1070.10">
    <property type="entry name" value="Rhodopsin 7-helix transmembrane proteins"/>
    <property type="match status" value="1"/>
</dbReference>
<protein>
    <recommendedName>
        <fullName evidence="11">G-protein coupled receptors family 1 profile domain-containing protein</fullName>
    </recommendedName>
</protein>
<dbReference type="OrthoDB" id="9445642at2759"/>
<dbReference type="PRINTS" id="PR01012">
    <property type="entry name" value="NRPEPTIDEYR"/>
</dbReference>
<comment type="similarity">
    <text evidence="2 9">Belongs to the G-protein coupled receptor 1 family.</text>
</comment>
<proteinExistence type="inferred from homology"/>
<keyword evidence="13" id="KW-1185">Reference proteome</keyword>
<feature type="domain" description="G-protein coupled receptors family 1 profile" evidence="11">
    <location>
        <begin position="60"/>
        <end position="328"/>
    </location>
</feature>
<evidence type="ECO:0000256" key="7">
    <source>
        <dbReference type="ARBA" id="ARBA00023170"/>
    </source>
</evidence>
<evidence type="ECO:0000256" key="8">
    <source>
        <dbReference type="ARBA" id="ARBA00023224"/>
    </source>
</evidence>
<dbReference type="InterPro" id="IPR017452">
    <property type="entry name" value="GPCR_Rhodpsn_7TM"/>
</dbReference>
<evidence type="ECO:0000259" key="11">
    <source>
        <dbReference type="PROSITE" id="PS50262"/>
    </source>
</evidence>
<name>A0A9J6BUK5_POLVA</name>
<accession>A0A9J6BUK5</accession>
<comment type="caution">
    <text evidence="12">The sequence shown here is derived from an EMBL/GenBank/DDBJ whole genome shotgun (WGS) entry which is preliminary data.</text>
</comment>
<keyword evidence="3 9" id="KW-0812">Transmembrane</keyword>
<dbReference type="EMBL" id="JADBJN010000003">
    <property type="protein sequence ID" value="KAG5673400.1"/>
    <property type="molecule type" value="Genomic_DNA"/>
</dbReference>
<feature type="transmembrane region" description="Helical" evidence="10">
    <location>
        <begin position="80"/>
        <end position="101"/>
    </location>
</feature>
<evidence type="ECO:0000256" key="5">
    <source>
        <dbReference type="ARBA" id="ARBA00023040"/>
    </source>
</evidence>
<evidence type="ECO:0000256" key="1">
    <source>
        <dbReference type="ARBA" id="ARBA00004141"/>
    </source>
</evidence>
<dbReference type="GO" id="GO:0004983">
    <property type="term" value="F:neuropeptide Y receptor activity"/>
    <property type="evidence" value="ECO:0007669"/>
    <property type="project" value="InterPro"/>
</dbReference>
<dbReference type="PANTHER" id="PTHR45695">
    <property type="entry name" value="LEUCOKININ RECEPTOR-RELATED"/>
    <property type="match status" value="1"/>
</dbReference>
<dbReference type="PANTHER" id="PTHR45695:SF9">
    <property type="entry name" value="LEUCOKININ RECEPTOR"/>
    <property type="match status" value="1"/>
</dbReference>
<sequence>MESLLEPEPEHLHEDSANATSQLKSFSVVSDDEFVFEVPPHLLAVLSVLYGSISIIAVLGNVLVIFIVKSTRQMHTVTNFFIANLAMADVIIGMFSIPFQFQAAVLQRWDLPRILCPFCPFVQILSVNVSIFTLTAIAIDRHKAILNPLRARSSKHASKIIIAIIWIVGFILAAPISYGLRVVDLRQYVYKDNDTEVLNITKPFCQNVNLSDTAMLCYRYTLVLVQYIIPVIIISFVYIQMAVKLWGSKTPGNAQDSRDLNLLKNKKKVIKMLVIVVVLFCVAWFPLQLYNILQVTWPSINEYQHINIIWLCCDCLAMSSSSYNPFVYIICNEKFKREFYRRFSFFQRYGIGKRFHQSASGMATGATTLTDYHDKTLSVCNTRTSISQHTTHIIKKPCCVRNENLLRSNGIVFKNSYAADDDDVDNFTITSNPFIERHRYNSEMEQDEDFEFTKII</sequence>
<dbReference type="PROSITE" id="PS50262">
    <property type="entry name" value="G_PROTEIN_RECEP_F1_2"/>
    <property type="match status" value="1"/>
</dbReference>
<keyword evidence="8 9" id="KW-0807">Transducer</keyword>
<dbReference type="InterPro" id="IPR000276">
    <property type="entry name" value="GPCR_Rhodpsn"/>
</dbReference>
<feature type="transmembrane region" description="Helical" evidence="10">
    <location>
        <begin position="160"/>
        <end position="180"/>
    </location>
</feature>
<organism evidence="12 13">
    <name type="scientific">Polypedilum vanderplanki</name>
    <name type="common">Sleeping chironomid midge</name>
    <dbReference type="NCBI Taxonomy" id="319348"/>
    <lineage>
        <taxon>Eukaryota</taxon>
        <taxon>Metazoa</taxon>
        <taxon>Ecdysozoa</taxon>
        <taxon>Arthropoda</taxon>
        <taxon>Hexapoda</taxon>
        <taxon>Insecta</taxon>
        <taxon>Pterygota</taxon>
        <taxon>Neoptera</taxon>
        <taxon>Endopterygota</taxon>
        <taxon>Diptera</taxon>
        <taxon>Nematocera</taxon>
        <taxon>Chironomoidea</taxon>
        <taxon>Chironomidae</taxon>
        <taxon>Chironominae</taxon>
        <taxon>Polypedilum</taxon>
        <taxon>Polypedilum</taxon>
    </lineage>
</organism>
<evidence type="ECO:0000313" key="13">
    <source>
        <dbReference type="Proteomes" id="UP001107558"/>
    </source>
</evidence>
<evidence type="ECO:0000256" key="3">
    <source>
        <dbReference type="ARBA" id="ARBA00022692"/>
    </source>
</evidence>
<dbReference type="GO" id="GO:0005886">
    <property type="term" value="C:plasma membrane"/>
    <property type="evidence" value="ECO:0007669"/>
    <property type="project" value="TreeGrafter"/>
</dbReference>
<dbReference type="SUPFAM" id="SSF81321">
    <property type="entry name" value="Family A G protein-coupled receptor-like"/>
    <property type="match status" value="1"/>
</dbReference>
<feature type="transmembrane region" description="Helical" evidence="10">
    <location>
        <begin position="218"/>
        <end position="239"/>
    </location>
</feature>
<reference evidence="12" key="1">
    <citation type="submission" date="2021-03" db="EMBL/GenBank/DDBJ databases">
        <title>Chromosome level genome of the anhydrobiotic midge Polypedilum vanderplanki.</title>
        <authorList>
            <person name="Yoshida Y."/>
            <person name="Kikawada T."/>
            <person name="Gusev O."/>
        </authorList>
    </citation>
    <scope>NUCLEOTIDE SEQUENCE</scope>
    <source>
        <strain evidence="12">NIAS01</strain>
        <tissue evidence="12">Whole body or cell culture</tissue>
    </source>
</reference>
<dbReference type="PRINTS" id="PR00237">
    <property type="entry name" value="GPCRRHODOPSN"/>
</dbReference>
<feature type="transmembrane region" description="Helical" evidence="10">
    <location>
        <begin position="307"/>
        <end position="331"/>
    </location>
</feature>